<keyword evidence="1" id="KW-0812">Transmembrane</keyword>
<dbReference type="EMBL" id="MU853764">
    <property type="protein sequence ID" value="KAK3943707.1"/>
    <property type="molecule type" value="Genomic_DNA"/>
</dbReference>
<comment type="caution">
    <text evidence="2">The sequence shown here is derived from an EMBL/GenBank/DDBJ whole genome shotgun (WGS) entry which is preliminary data.</text>
</comment>
<evidence type="ECO:0000313" key="2">
    <source>
        <dbReference type="EMBL" id="KAK3943707.1"/>
    </source>
</evidence>
<feature type="transmembrane region" description="Helical" evidence="1">
    <location>
        <begin position="80"/>
        <end position="101"/>
    </location>
</feature>
<keyword evidence="1" id="KW-0472">Membrane</keyword>
<keyword evidence="3" id="KW-1185">Reference proteome</keyword>
<reference evidence="3" key="1">
    <citation type="journal article" date="2023" name="Mol. Phylogenet. Evol.">
        <title>Genome-scale phylogeny and comparative genomics of the fungal order Sordariales.</title>
        <authorList>
            <person name="Hensen N."/>
            <person name="Bonometti L."/>
            <person name="Westerberg I."/>
            <person name="Brannstrom I.O."/>
            <person name="Guillou S."/>
            <person name="Cros-Aarteil S."/>
            <person name="Calhoun S."/>
            <person name="Haridas S."/>
            <person name="Kuo A."/>
            <person name="Mondo S."/>
            <person name="Pangilinan J."/>
            <person name="Riley R."/>
            <person name="LaButti K."/>
            <person name="Andreopoulos B."/>
            <person name="Lipzen A."/>
            <person name="Chen C."/>
            <person name="Yan M."/>
            <person name="Daum C."/>
            <person name="Ng V."/>
            <person name="Clum A."/>
            <person name="Steindorff A."/>
            <person name="Ohm R.A."/>
            <person name="Martin F."/>
            <person name="Silar P."/>
            <person name="Natvig D.O."/>
            <person name="Lalanne C."/>
            <person name="Gautier V."/>
            <person name="Ament-Velasquez S.L."/>
            <person name="Kruys A."/>
            <person name="Hutchinson M.I."/>
            <person name="Powell A.J."/>
            <person name="Barry K."/>
            <person name="Miller A.N."/>
            <person name="Grigoriev I.V."/>
            <person name="Debuchy R."/>
            <person name="Gladieux P."/>
            <person name="Hiltunen Thoren M."/>
            <person name="Johannesson H."/>
        </authorList>
    </citation>
    <scope>NUCLEOTIDE SEQUENCE [LARGE SCALE GENOMIC DNA]</scope>
    <source>
        <strain evidence="3">CBS 340.73</strain>
    </source>
</reference>
<organism evidence="2 3">
    <name type="scientific">Diplogelasinospora grovesii</name>
    <dbReference type="NCBI Taxonomy" id="303347"/>
    <lineage>
        <taxon>Eukaryota</taxon>
        <taxon>Fungi</taxon>
        <taxon>Dikarya</taxon>
        <taxon>Ascomycota</taxon>
        <taxon>Pezizomycotina</taxon>
        <taxon>Sordariomycetes</taxon>
        <taxon>Sordariomycetidae</taxon>
        <taxon>Sordariales</taxon>
        <taxon>Diplogelasinosporaceae</taxon>
        <taxon>Diplogelasinospora</taxon>
    </lineage>
</organism>
<accession>A0AAN6NHD0</accession>
<keyword evidence="1" id="KW-1133">Transmembrane helix</keyword>
<feature type="transmembrane region" description="Helical" evidence="1">
    <location>
        <begin position="44"/>
        <end position="60"/>
    </location>
</feature>
<evidence type="ECO:0000256" key="1">
    <source>
        <dbReference type="SAM" id="Phobius"/>
    </source>
</evidence>
<gene>
    <name evidence="2" type="ORF">QBC46DRAFT_28957</name>
</gene>
<dbReference type="AlphaFoldDB" id="A0AAN6NHD0"/>
<evidence type="ECO:0000313" key="3">
    <source>
        <dbReference type="Proteomes" id="UP001303473"/>
    </source>
</evidence>
<dbReference type="Proteomes" id="UP001303473">
    <property type="component" value="Unassembled WGS sequence"/>
</dbReference>
<feature type="transmembrane region" description="Helical" evidence="1">
    <location>
        <begin position="6"/>
        <end position="24"/>
    </location>
</feature>
<feature type="transmembrane region" description="Helical" evidence="1">
    <location>
        <begin position="113"/>
        <end position="134"/>
    </location>
</feature>
<proteinExistence type="predicted"/>
<protein>
    <submittedName>
        <fullName evidence="2">Uncharacterized protein</fullName>
    </submittedName>
</protein>
<name>A0AAN6NHD0_9PEZI</name>
<sequence length="169" mass="18276">MSPLSSLSVCLSCYLLIIPVTNSITSSSHTQYVTHTLPHHCRSLLLTIIISFLLLSLSLSPSPPIILSGGLVKVMPLDCFLFYLFLSWLLFAGSYLSIYILPTSLTLALLRSMLLVSLPSMAPPVSYLVGFILLSCSPLLPDNAAGAGAGEREDGWHTLLILLDILAFI</sequence>